<evidence type="ECO:0000313" key="2">
    <source>
        <dbReference type="Proteomes" id="UP000537260"/>
    </source>
</evidence>
<dbReference type="EMBL" id="JACCFM010000001">
    <property type="protein sequence ID" value="NYJ19277.1"/>
    <property type="molecule type" value="Genomic_DNA"/>
</dbReference>
<name>A0A7Z0EE68_9MICO</name>
<protein>
    <submittedName>
        <fullName evidence="1">Uncharacterized protein</fullName>
    </submittedName>
</protein>
<sequence>MKRAAEWFLYLHEVPIDRAHELIPAPARNLKSVIDETGEEPTETSYYGTGLSADEGLCSSSGWAGRV</sequence>
<accession>A0A7Z0EE68</accession>
<reference evidence="1 2" key="1">
    <citation type="submission" date="2020-07" db="EMBL/GenBank/DDBJ databases">
        <title>Sequencing the genomes of 1000 actinobacteria strains.</title>
        <authorList>
            <person name="Klenk H.-P."/>
        </authorList>
    </citation>
    <scope>NUCLEOTIDE SEQUENCE [LARGE SCALE GENOMIC DNA]</scope>
    <source>
        <strain evidence="1 2">LI1</strain>
    </source>
</reference>
<dbReference type="Proteomes" id="UP000537260">
    <property type="component" value="Unassembled WGS sequence"/>
</dbReference>
<proteinExistence type="predicted"/>
<gene>
    <name evidence="1" type="ORF">HNR05_001068</name>
</gene>
<dbReference type="AlphaFoldDB" id="A0A7Z0EE68"/>
<comment type="caution">
    <text evidence="1">The sequence shown here is derived from an EMBL/GenBank/DDBJ whole genome shotgun (WGS) entry which is preliminary data.</text>
</comment>
<evidence type="ECO:0000313" key="1">
    <source>
        <dbReference type="EMBL" id="NYJ19277.1"/>
    </source>
</evidence>
<keyword evidence="2" id="KW-1185">Reference proteome</keyword>
<organism evidence="1 2">
    <name type="scientific">Glaciibacter psychrotolerans</name>
    <dbReference type="NCBI Taxonomy" id="670054"/>
    <lineage>
        <taxon>Bacteria</taxon>
        <taxon>Bacillati</taxon>
        <taxon>Actinomycetota</taxon>
        <taxon>Actinomycetes</taxon>
        <taxon>Micrococcales</taxon>
        <taxon>Microbacteriaceae</taxon>
        <taxon>Glaciibacter</taxon>
    </lineage>
</organism>